<dbReference type="AlphaFoldDB" id="A0A6G8ATF7"/>
<dbReference type="Pfam" id="PF04525">
    <property type="entry name" value="LOR"/>
    <property type="match status" value="1"/>
</dbReference>
<accession>A0A6G8ATF7</accession>
<gene>
    <name evidence="1" type="ORF">G7082_07025</name>
</gene>
<evidence type="ECO:0000313" key="2">
    <source>
        <dbReference type="Proteomes" id="UP000501747"/>
    </source>
</evidence>
<dbReference type="InterPro" id="IPR025659">
    <property type="entry name" value="Tubby-like_C"/>
</dbReference>
<organism evidence="1 2">
    <name type="scientific">Vagococcus hydrophili</name>
    <dbReference type="NCBI Taxonomy" id="2714947"/>
    <lineage>
        <taxon>Bacteria</taxon>
        <taxon>Bacillati</taxon>
        <taxon>Bacillota</taxon>
        <taxon>Bacilli</taxon>
        <taxon>Lactobacillales</taxon>
        <taxon>Enterococcaceae</taxon>
        <taxon>Vagococcus</taxon>
    </lineage>
</organism>
<proteinExistence type="predicted"/>
<protein>
    <recommendedName>
        <fullName evidence="3">YxjI</fullName>
    </recommendedName>
</protein>
<dbReference type="Proteomes" id="UP000501747">
    <property type="component" value="Chromosome"/>
</dbReference>
<keyword evidence="2" id="KW-1185">Reference proteome</keyword>
<evidence type="ECO:0008006" key="3">
    <source>
        <dbReference type="Google" id="ProtNLM"/>
    </source>
</evidence>
<dbReference type="KEGG" id="vhy:G7082_07025"/>
<dbReference type="SUPFAM" id="SSF54518">
    <property type="entry name" value="Tubby C-terminal domain-like"/>
    <property type="match status" value="1"/>
</dbReference>
<dbReference type="EMBL" id="CP049887">
    <property type="protein sequence ID" value="QIL48260.1"/>
    <property type="molecule type" value="Genomic_DNA"/>
</dbReference>
<sequence length="173" mass="19983">MTIYYIQQSLLSAKVRTVIKDEEGRSVFLLVGSWGTRGDSISIYNLEGGILGSAKQTKFAVKSQFDIYRFHEKVGSLSRIFSINRDFYYVKKLRWVAIGDIPHQDYRIYRFNELIMSMTKEVSHQGDFYKIVIQDDDEAAICLCIAAVLDYWTRKSNKLEELATQKMADIQLG</sequence>
<dbReference type="RefSeq" id="WP_166034408.1">
    <property type="nucleotide sequence ID" value="NZ_CP049887.1"/>
</dbReference>
<dbReference type="InterPro" id="IPR007612">
    <property type="entry name" value="LOR"/>
</dbReference>
<name>A0A6G8ATF7_9ENTE</name>
<reference evidence="1 2" key="1">
    <citation type="submission" date="2020-03" db="EMBL/GenBank/DDBJ databases">
        <title>Vagococcus sp. nov., isolated from beetles.</title>
        <authorList>
            <person name="Hyun D.-W."/>
            <person name="Bae J.-W."/>
        </authorList>
    </citation>
    <scope>NUCLEOTIDE SEQUENCE [LARGE SCALE GENOMIC DNA]</scope>
    <source>
        <strain evidence="1 2">HDW17B</strain>
    </source>
</reference>
<evidence type="ECO:0000313" key="1">
    <source>
        <dbReference type="EMBL" id="QIL48260.1"/>
    </source>
</evidence>